<dbReference type="SUPFAM" id="SSF49899">
    <property type="entry name" value="Concanavalin A-like lectins/glucanases"/>
    <property type="match status" value="1"/>
</dbReference>
<proteinExistence type="inferred from homology"/>
<evidence type="ECO:0000256" key="7">
    <source>
        <dbReference type="ARBA" id="ARBA00022679"/>
    </source>
</evidence>
<evidence type="ECO:0000256" key="4">
    <source>
        <dbReference type="ARBA" id="ARBA00022475"/>
    </source>
</evidence>
<dbReference type="InterPro" id="IPR000757">
    <property type="entry name" value="Beta-glucanase-like"/>
</dbReference>
<evidence type="ECO:0000256" key="3">
    <source>
        <dbReference type="ARBA" id="ARBA00012729"/>
    </source>
</evidence>
<dbReference type="GO" id="GO:0005886">
    <property type="term" value="C:plasma membrane"/>
    <property type="evidence" value="ECO:0007669"/>
    <property type="project" value="UniProtKB-SubCell"/>
</dbReference>
<dbReference type="VEuPathDB" id="FungiDB:ASPSYDRAFT_116742"/>
<evidence type="ECO:0000256" key="17">
    <source>
        <dbReference type="PIRSR" id="PIRSR037299-2"/>
    </source>
</evidence>
<reference evidence="22" key="1">
    <citation type="journal article" date="2017" name="Genome Biol.">
        <title>Comparative genomics reveals high biological diversity and specific adaptations in the industrially and medically important fungal genus Aspergillus.</title>
        <authorList>
            <person name="de Vries R.P."/>
            <person name="Riley R."/>
            <person name="Wiebenga A."/>
            <person name="Aguilar-Osorio G."/>
            <person name="Amillis S."/>
            <person name="Uchima C.A."/>
            <person name="Anderluh G."/>
            <person name="Asadollahi M."/>
            <person name="Askin M."/>
            <person name="Barry K."/>
            <person name="Battaglia E."/>
            <person name="Bayram O."/>
            <person name="Benocci T."/>
            <person name="Braus-Stromeyer S.A."/>
            <person name="Caldana C."/>
            <person name="Canovas D."/>
            <person name="Cerqueira G.C."/>
            <person name="Chen F."/>
            <person name="Chen W."/>
            <person name="Choi C."/>
            <person name="Clum A."/>
            <person name="Dos Santos R.A."/>
            <person name="Damasio A.R."/>
            <person name="Diallinas G."/>
            <person name="Emri T."/>
            <person name="Fekete E."/>
            <person name="Flipphi M."/>
            <person name="Freyberg S."/>
            <person name="Gallo A."/>
            <person name="Gournas C."/>
            <person name="Habgood R."/>
            <person name="Hainaut M."/>
            <person name="Harispe M.L."/>
            <person name="Henrissat B."/>
            <person name="Hilden K.S."/>
            <person name="Hope R."/>
            <person name="Hossain A."/>
            <person name="Karabika E."/>
            <person name="Karaffa L."/>
            <person name="Karanyi Z."/>
            <person name="Krasevec N."/>
            <person name="Kuo A."/>
            <person name="Kusch H."/>
            <person name="LaButti K."/>
            <person name="Lagendijk E.L."/>
            <person name="Lapidus A."/>
            <person name="Levasseur A."/>
            <person name="Lindquist E."/>
            <person name="Lipzen A."/>
            <person name="Logrieco A.F."/>
            <person name="MacCabe A."/>
            <person name="Maekelae M.R."/>
            <person name="Malavazi I."/>
            <person name="Melin P."/>
            <person name="Meyer V."/>
            <person name="Mielnichuk N."/>
            <person name="Miskei M."/>
            <person name="Molnar A.P."/>
            <person name="Mule G."/>
            <person name="Ngan C.Y."/>
            <person name="Orejas M."/>
            <person name="Orosz E."/>
            <person name="Ouedraogo J.P."/>
            <person name="Overkamp K.M."/>
            <person name="Park H.-S."/>
            <person name="Perrone G."/>
            <person name="Piumi F."/>
            <person name="Punt P.J."/>
            <person name="Ram A.F."/>
            <person name="Ramon A."/>
            <person name="Rauscher S."/>
            <person name="Record E."/>
            <person name="Riano-Pachon D.M."/>
            <person name="Robert V."/>
            <person name="Roehrig J."/>
            <person name="Ruller R."/>
            <person name="Salamov A."/>
            <person name="Salih N.S."/>
            <person name="Samson R.A."/>
            <person name="Sandor E."/>
            <person name="Sanguinetti M."/>
            <person name="Schuetze T."/>
            <person name="Sepcic K."/>
            <person name="Shelest E."/>
            <person name="Sherlock G."/>
            <person name="Sophianopoulou V."/>
            <person name="Squina F.M."/>
            <person name="Sun H."/>
            <person name="Susca A."/>
            <person name="Todd R.B."/>
            <person name="Tsang A."/>
            <person name="Unkles S.E."/>
            <person name="van de Wiele N."/>
            <person name="van Rossen-Uffink D."/>
            <person name="Oliveira J.V."/>
            <person name="Vesth T.C."/>
            <person name="Visser J."/>
            <person name="Yu J.-H."/>
            <person name="Zhou M."/>
            <person name="Andersen M.R."/>
            <person name="Archer D.B."/>
            <person name="Baker S.E."/>
            <person name="Benoit I."/>
            <person name="Brakhage A.A."/>
            <person name="Braus G.H."/>
            <person name="Fischer R."/>
            <person name="Frisvad J.C."/>
            <person name="Goldman G.H."/>
            <person name="Houbraken J."/>
            <person name="Oakley B."/>
            <person name="Pocsi I."/>
            <person name="Scazzocchio C."/>
            <person name="Seiboth B."/>
            <person name="vanKuyk P.A."/>
            <person name="Wortman J."/>
            <person name="Dyer P.S."/>
            <person name="Grigoriev I.V."/>
        </authorList>
    </citation>
    <scope>NUCLEOTIDE SEQUENCE [LARGE SCALE GENOMIC DNA]</scope>
    <source>
        <strain evidence="22">CBS 593.65</strain>
    </source>
</reference>
<comment type="similarity">
    <text evidence="15">Belongs to the glycosyl hydrolase 16 family. CRH1 subfamily.</text>
</comment>
<evidence type="ECO:0000256" key="10">
    <source>
        <dbReference type="ARBA" id="ARBA00023136"/>
    </source>
</evidence>
<feature type="signal peptide" evidence="19">
    <location>
        <begin position="1"/>
        <end position="21"/>
    </location>
</feature>
<feature type="active site" description="Nucleophile" evidence="16">
    <location>
        <position position="122"/>
    </location>
</feature>
<feature type="active site" description="Proton donor" evidence="16">
    <location>
        <position position="126"/>
    </location>
</feature>
<keyword evidence="17" id="KW-1015">Disulfide bond</keyword>
<dbReference type="GO" id="GO:0098552">
    <property type="term" value="C:side of membrane"/>
    <property type="evidence" value="ECO:0007669"/>
    <property type="project" value="UniProtKB-KW"/>
</dbReference>
<evidence type="ECO:0000256" key="8">
    <source>
        <dbReference type="ARBA" id="ARBA00022729"/>
    </source>
</evidence>
<keyword evidence="4" id="KW-1003">Cell membrane</keyword>
<dbReference type="GO" id="GO:0031505">
    <property type="term" value="P:fungal-type cell wall organization"/>
    <property type="evidence" value="ECO:0007669"/>
    <property type="project" value="TreeGrafter"/>
</dbReference>
<accession>A0A1L9T676</accession>
<keyword evidence="6" id="KW-0328">Glycosyltransferase</keyword>
<evidence type="ECO:0000256" key="12">
    <source>
        <dbReference type="ARBA" id="ARBA00023288"/>
    </source>
</evidence>
<dbReference type="AlphaFoldDB" id="A0A1L9T676"/>
<evidence type="ECO:0000256" key="9">
    <source>
        <dbReference type="ARBA" id="ARBA00022801"/>
    </source>
</evidence>
<dbReference type="OrthoDB" id="4781at2759"/>
<feature type="compositionally biased region" description="Low complexity" evidence="18">
    <location>
        <begin position="281"/>
        <end position="307"/>
    </location>
</feature>
<evidence type="ECO:0000256" key="2">
    <source>
        <dbReference type="ARBA" id="ARBA00004609"/>
    </source>
</evidence>
<keyword evidence="8 19" id="KW-0732">Signal</keyword>
<evidence type="ECO:0000256" key="5">
    <source>
        <dbReference type="ARBA" id="ARBA00022622"/>
    </source>
</evidence>
<evidence type="ECO:0000256" key="13">
    <source>
        <dbReference type="ARBA" id="ARBA00023295"/>
    </source>
</evidence>
<protein>
    <recommendedName>
        <fullName evidence="3">chitinase</fullName>
        <ecNumber evidence="3">3.2.1.14</ecNumber>
    </recommendedName>
</protein>
<dbReference type="GeneID" id="63756262"/>
<dbReference type="PROSITE" id="PS51257">
    <property type="entry name" value="PROKAR_LIPOPROTEIN"/>
    <property type="match status" value="1"/>
</dbReference>
<feature type="disulfide bond" evidence="17">
    <location>
        <begin position="27"/>
        <end position="34"/>
    </location>
</feature>
<evidence type="ECO:0000256" key="18">
    <source>
        <dbReference type="SAM" id="MobiDB-lite"/>
    </source>
</evidence>
<dbReference type="PANTHER" id="PTHR10963">
    <property type="entry name" value="GLYCOSYL HYDROLASE-RELATED"/>
    <property type="match status" value="1"/>
</dbReference>
<dbReference type="GO" id="GO:0009277">
    <property type="term" value="C:fungal-type cell wall"/>
    <property type="evidence" value="ECO:0007669"/>
    <property type="project" value="TreeGrafter"/>
</dbReference>
<dbReference type="EC" id="3.2.1.14" evidence="3"/>
<dbReference type="EMBL" id="KV878593">
    <property type="protein sequence ID" value="OJJ54936.1"/>
    <property type="molecule type" value="Genomic_DNA"/>
</dbReference>
<comment type="catalytic activity">
    <reaction evidence="1">
        <text>Random endo-hydrolysis of N-acetyl-beta-D-glucosaminide (1-&gt;4)-beta-linkages in chitin and chitodextrins.</text>
        <dbReference type="EC" id="3.2.1.14"/>
    </reaction>
</comment>
<organism evidence="21 22">
    <name type="scientific">Aspergillus sydowii CBS 593.65</name>
    <dbReference type="NCBI Taxonomy" id="1036612"/>
    <lineage>
        <taxon>Eukaryota</taxon>
        <taxon>Fungi</taxon>
        <taxon>Dikarya</taxon>
        <taxon>Ascomycota</taxon>
        <taxon>Pezizomycotina</taxon>
        <taxon>Eurotiomycetes</taxon>
        <taxon>Eurotiomycetidae</taxon>
        <taxon>Eurotiales</taxon>
        <taxon>Aspergillaceae</taxon>
        <taxon>Aspergillus</taxon>
        <taxon>Aspergillus subgen. Nidulantes</taxon>
    </lineage>
</organism>
<dbReference type="InterPro" id="IPR013320">
    <property type="entry name" value="ConA-like_dom_sf"/>
</dbReference>
<dbReference type="PIRSF" id="PIRSF037299">
    <property type="entry name" value="Glycosidase_CRH1_prd"/>
    <property type="match status" value="1"/>
</dbReference>
<keyword evidence="10" id="KW-0472">Membrane</keyword>
<evidence type="ECO:0000259" key="20">
    <source>
        <dbReference type="PROSITE" id="PS51762"/>
    </source>
</evidence>
<keyword evidence="13" id="KW-0326">Glycosidase</keyword>
<dbReference type="PANTHER" id="PTHR10963:SF27">
    <property type="entry name" value="GLYCOSIDASE-RELATED"/>
    <property type="match status" value="1"/>
</dbReference>
<dbReference type="PROSITE" id="PS51762">
    <property type="entry name" value="GH16_2"/>
    <property type="match status" value="1"/>
</dbReference>
<evidence type="ECO:0000256" key="15">
    <source>
        <dbReference type="ARBA" id="ARBA00038074"/>
    </source>
</evidence>
<dbReference type="GO" id="GO:0008843">
    <property type="term" value="F:endochitinase activity"/>
    <property type="evidence" value="ECO:0007669"/>
    <property type="project" value="UniProtKB-EC"/>
</dbReference>
<dbReference type="RefSeq" id="XP_040698742.1">
    <property type="nucleotide sequence ID" value="XM_040840189.1"/>
</dbReference>
<dbReference type="STRING" id="1036612.A0A1L9T676"/>
<keyword evidence="5" id="KW-0336">GPI-anchor</keyword>
<name>A0A1L9T676_9EURO</name>
<comment type="subcellular location">
    <subcellularLocation>
        <location evidence="2">Cell membrane</location>
        <topology evidence="2">Lipid-anchor</topology>
        <topology evidence="2">GPI-anchor</topology>
    </subcellularLocation>
</comment>
<keyword evidence="11" id="KW-0325">Glycoprotein</keyword>
<evidence type="ECO:0000256" key="1">
    <source>
        <dbReference type="ARBA" id="ARBA00000822"/>
    </source>
</evidence>
<keyword evidence="7" id="KW-0808">Transferase</keyword>
<feature type="domain" description="GH16" evidence="20">
    <location>
        <begin position="23"/>
        <end position="251"/>
    </location>
</feature>
<dbReference type="InterPro" id="IPR050546">
    <property type="entry name" value="Glycosyl_Hydrlase_16"/>
</dbReference>
<keyword evidence="14" id="KW-0961">Cell wall biogenesis/degradation</keyword>
<gene>
    <name evidence="21" type="ORF">ASPSYDRAFT_116742</name>
</gene>
<dbReference type="InterPro" id="IPR017168">
    <property type="entry name" value="CHR-like"/>
</dbReference>
<dbReference type="Proteomes" id="UP000184356">
    <property type="component" value="Unassembled WGS sequence"/>
</dbReference>
<keyword evidence="9" id="KW-0378">Hydrolase</keyword>
<evidence type="ECO:0000256" key="6">
    <source>
        <dbReference type="ARBA" id="ARBA00022676"/>
    </source>
</evidence>
<keyword evidence="22" id="KW-1185">Reference proteome</keyword>
<evidence type="ECO:0000313" key="21">
    <source>
        <dbReference type="EMBL" id="OJJ54936.1"/>
    </source>
</evidence>
<evidence type="ECO:0000313" key="22">
    <source>
        <dbReference type="Proteomes" id="UP000184356"/>
    </source>
</evidence>
<evidence type="ECO:0000256" key="11">
    <source>
        <dbReference type="ARBA" id="ARBA00023180"/>
    </source>
</evidence>
<dbReference type="Pfam" id="PF00722">
    <property type="entry name" value="Glyco_hydro_16"/>
    <property type="match status" value="1"/>
</dbReference>
<dbReference type="GO" id="GO:0005975">
    <property type="term" value="P:carbohydrate metabolic process"/>
    <property type="evidence" value="ECO:0007669"/>
    <property type="project" value="InterPro"/>
</dbReference>
<dbReference type="GO" id="GO:0016757">
    <property type="term" value="F:glycosyltransferase activity"/>
    <property type="evidence" value="ECO:0007669"/>
    <property type="project" value="UniProtKB-KW"/>
</dbReference>
<feature type="region of interest" description="Disordered" evidence="18">
    <location>
        <begin position="269"/>
        <end position="307"/>
    </location>
</feature>
<evidence type="ECO:0000256" key="19">
    <source>
        <dbReference type="SAM" id="SignalP"/>
    </source>
</evidence>
<evidence type="ECO:0000256" key="16">
    <source>
        <dbReference type="PIRSR" id="PIRSR037299-1"/>
    </source>
</evidence>
<evidence type="ECO:0000256" key="14">
    <source>
        <dbReference type="ARBA" id="ARBA00023316"/>
    </source>
</evidence>
<sequence length="307" mass="32988">MKSYLKWTALAVAAGIQSCTAQTYTECNPTEKTCPANDGLASWSFYTDFTTGADSFDGWTVAAGDVTSTSLGAEFTINEQGDAPTIETDFYFMFGYFEVVMRAANGTGIVSTAILESDDLDEIDWEQVSTFDNEIQTNYFGKGNTTSYDRATTVSVTSPTETFHTYGISWTAERTQWYVDGNLVRTLNYADAVSGTNYPQTPMRPRIGIWAGGDPNNAEGTIQWAGGETDYTQAPFTMYVQSVRIINYTPAESYTWTDMTGSYESIRASNETEGGAGGAVGSSSSVIAETSSSPGPIASASSVSSST</sequence>
<dbReference type="Gene3D" id="2.60.120.200">
    <property type="match status" value="1"/>
</dbReference>
<keyword evidence="12" id="KW-0449">Lipoprotein</keyword>
<feature type="chain" id="PRO_5012883080" description="chitinase" evidence="19">
    <location>
        <begin position="22"/>
        <end position="307"/>
    </location>
</feature>
<dbReference type="CDD" id="cd02183">
    <property type="entry name" value="GH16_fungal_CRH1_transglycosylase"/>
    <property type="match status" value="1"/>
</dbReference>
<feature type="non-terminal residue" evidence="21">
    <location>
        <position position="307"/>
    </location>
</feature>